<evidence type="ECO:0000259" key="3">
    <source>
        <dbReference type="PROSITE" id="PS00125"/>
    </source>
</evidence>
<evidence type="ECO:0000256" key="1">
    <source>
        <dbReference type="RuleBase" id="RU004273"/>
    </source>
</evidence>
<dbReference type="PROSITE" id="PS00125">
    <property type="entry name" value="SER_THR_PHOSPHATASE"/>
    <property type="match status" value="1"/>
</dbReference>
<feature type="region of interest" description="Disordered" evidence="2">
    <location>
        <begin position="328"/>
        <end position="470"/>
    </location>
</feature>
<dbReference type="GO" id="GO:0005634">
    <property type="term" value="C:nucleus"/>
    <property type="evidence" value="ECO:0007669"/>
    <property type="project" value="TreeGrafter"/>
</dbReference>
<evidence type="ECO:0000256" key="2">
    <source>
        <dbReference type="SAM" id="MobiDB-lite"/>
    </source>
</evidence>
<comment type="similarity">
    <text evidence="1">Belongs to the PPP phosphatase family.</text>
</comment>
<dbReference type="PANTHER" id="PTHR11668">
    <property type="entry name" value="SERINE/THREONINE PROTEIN PHOSPHATASE"/>
    <property type="match status" value="1"/>
</dbReference>
<dbReference type="Gene3D" id="3.60.21.10">
    <property type="match status" value="1"/>
</dbReference>
<dbReference type="EC" id="3.1.3.16" evidence="1"/>
<dbReference type="SUPFAM" id="SSF56300">
    <property type="entry name" value="Metallo-dependent phosphatases"/>
    <property type="match status" value="1"/>
</dbReference>
<dbReference type="SMART" id="SM00156">
    <property type="entry name" value="PP2Ac"/>
    <property type="match status" value="1"/>
</dbReference>
<dbReference type="AlphaFoldDB" id="F1L538"/>
<protein>
    <recommendedName>
        <fullName evidence="1">Serine/threonine-protein phosphatase</fullName>
        <ecNumber evidence="1">3.1.3.16</ecNumber>
    </recommendedName>
</protein>
<proteinExistence type="evidence at transcript level"/>
<comment type="catalytic activity">
    <reaction evidence="1">
        <text>O-phospho-L-threonyl-[protein] + H2O = L-threonyl-[protein] + phosphate</text>
        <dbReference type="Rhea" id="RHEA:47004"/>
        <dbReference type="Rhea" id="RHEA-COMP:11060"/>
        <dbReference type="Rhea" id="RHEA-COMP:11605"/>
        <dbReference type="ChEBI" id="CHEBI:15377"/>
        <dbReference type="ChEBI" id="CHEBI:30013"/>
        <dbReference type="ChEBI" id="CHEBI:43474"/>
        <dbReference type="ChEBI" id="CHEBI:61977"/>
        <dbReference type="EC" id="3.1.3.16"/>
    </reaction>
</comment>
<reference evidence="4" key="1">
    <citation type="journal article" date="2011" name="Genome Res.">
        <title>Deep small RNA sequencing from the nematode Ascaris reveals conservation, functional diversification, and novel developmental profiles.</title>
        <authorList>
            <person name="Wang J."/>
            <person name="Czech B."/>
            <person name="Crunk A."/>
            <person name="Wallace A."/>
            <person name="Mitreva M."/>
            <person name="Hannon G.J."/>
            <person name="Davis R.E."/>
        </authorList>
    </citation>
    <scope>NUCLEOTIDE SEQUENCE</scope>
</reference>
<dbReference type="InterPro" id="IPR006186">
    <property type="entry name" value="Ser/Thr-sp_prot-phosphatase"/>
</dbReference>
<feature type="compositionally biased region" description="Polar residues" evidence="2">
    <location>
        <begin position="330"/>
        <end position="346"/>
    </location>
</feature>
<dbReference type="InterPro" id="IPR050341">
    <property type="entry name" value="PP1_catalytic_subunit"/>
</dbReference>
<dbReference type="GO" id="GO:0005737">
    <property type="term" value="C:cytoplasm"/>
    <property type="evidence" value="ECO:0007669"/>
    <property type="project" value="TreeGrafter"/>
</dbReference>
<accession>F1L538</accession>
<organism evidence="4">
    <name type="scientific">Ascaris suum</name>
    <name type="common">Pig roundworm</name>
    <name type="synonym">Ascaris lumbricoides</name>
    <dbReference type="NCBI Taxonomy" id="6253"/>
    <lineage>
        <taxon>Eukaryota</taxon>
        <taxon>Metazoa</taxon>
        <taxon>Ecdysozoa</taxon>
        <taxon>Nematoda</taxon>
        <taxon>Chromadorea</taxon>
        <taxon>Rhabditida</taxon>
        <taxon>Spirurina</taxon>
        <taxon>Ascaridomorpha</taxon>
        <taxon>Ascaridoidea</taxon>
        <taxon>Ascarididae</taxon>
        <taxon>Ascaris</taxon>
    </lineage>
</organism>
<dbReference type="PRINTS" id="PR00114">
    <property type="entry name" value="STPHPHTASE"/>
</dbReference>
<dbReference type="PANTHER" id="PTHR11668:SF194">
    <property type="entry name" value="SERINE_THREONINE-PROTEIN PHOSPHATASE-RELATED"/>
    <property type="match status" value="1"/>
</dbReference>
<feature type="domain" description="Serine/threonine specific protein phosphatases" evidence="3">
    <location>
        <begin position="123"/>
        <end position="128"/>
    </location>
</feature>
<dbReference type="EMBL" id="JI171527">
    <property type="protein sequence ID" value="ADY45242.1"/>
    <property type="molecule type" value="mRNA"/>
</dbReference>
<dbReference type="InterPro" id="IPR029052">
    <property type="entry name" value="Metallo-depent_PP-like"/>
</dbReference>
<name>F1L538_ASCSU</name>
<sequence>MAITQADLKWVEEIIDKLGGLYNKTGTINDIMTFDDVMRILSYISTTLMQEGSLIEVDVPIKVVGDIHGQYQDMHKLFDLIGRVPDVKMLFLGDYVDRGTQSLETVLYLFAMKLRYKDRIFLLRGNHETPAVNRIYGFYAECAIRYGPGLWWEFISVFNRLPLAGLIAKRILCMHGGLSPELTSIDLIRRIKRPCEPVDRGLLIDLLWSDPTSQGDGWFYSPRGLSYAFGKGIMAAACKMLNIDLVIRAHQVVQDGYELMVGRQLITIFSAPNYAGQFNNAAAVVCIDEDLQITFQQLRVPCPNTKCSRPCPAVACEPGKALELPEKLTKQTSTAPSPTVAANNVANKESSKENEKKEEEKKEEENKESTSNAKKEENIEDKKESKPDDKNEKKEEEKKEEENKESTSNAKKEENIEDKKESKPDDKKEEKPIEKSAEEKTLSKVTETNAADKAVEQKEEPPKEEMKQPA</sequence>
<dbReference type="Pfam" id="PF00149">
    <property type="entry name" value="Metallophos"/>
    <property type="match status" value="1"/>
</dbReference>
<feature type="compositionally biased region" description="Basic and acidic residues" evidence="2">
    <location>
        <begin position="453"/>
        <end position="470"/>
    </location>
</feature>
<dbReference type="InterPro" id="IPR004843">
    <property type="entry name" value="Calcineurin-like_PHP"/>
</dbReference>
<dbReference type="GO" id="GO:0004722">
    <property type="term" value="F:protein serine/threonine phosphatase activity"/>
    <property type="evidence" value="ECO:0007669"/>
    <property type="project" value="UniProtKB-EC"/>
</dbReference>
<feature type="compositionally biased region" description="Basic and acidic residues" evidence="2">
    <location>
        <begin position="349"/>
        <end position="442"/>
    </location>
</feature>
<evidence type="ECO:0000313" key="4">
    <source>
        <dbReference type="EMBL" id="ADY45242.1"/>
    </source>
</evidence>
<keyword evidence="1" id="KW-0378">Hydrolase</keyword>